<accession>A0ABC8QUL4</accession>
<dbReference type="EMBL" id="CAUOFW020000689">
    <property type="protein sequence ID" value="CAK9135060.1"/>
    <property type="molecule type" value="Genomic_DNA"/>
</dbReference>
<evidence type="ECO:0000256" key="1">
    <source>
        <dbReference type="ARBA" id="ARBA00009744"/>
    </source>
</evidence>
<gene>
    <name evidence="3" type="ORF">ILEXP_LOCUS1983</name>
</gene>
<feature type="domain" description="Bet v I/Major latex protein" evidence="2">
    <location>
        <begin position="1"/>
        <end position="156"/>
    </location>
</feature>
<dbReference type="InterPro" id="IPR000916">
    <property type="entry name" value="Bet_v_I/MLP"/>
</dbReference>
<evidence type="ECO:0000313" key="3">
    <source>
        <dbReference type="EMBL" id="CAK9135060.1"/>
    </source>
</evidence>
<dbReference type="PANTHER" id="PTHR31213:SF157">
    <property type="entry name" value="MAJOR ALLERGEN MAL D 1-LIKE"/>
    <property type="match status" value="1"/>
</dbReference>
<name>A0ABC8QUL4_9AQUA</name>
<dbReference type="FunFam" id="3.30.530.20:FF:000007">
    <property type="entry name" value="Major pollen allergen Bet v 1-A"/>
    <property type="match status" value="1"/>
</dbReference>
<dbReference type="Pfam" id="PF00407">
    <property type="entry name" value="Bet_v_1"/>
    <property type="match status" value="1"/>
</dbReference>
<dbReference type="Gene3D" id="3.30.530.20">
    <property type="match status" value="1"/>
</dbReference>
<sequence>MGVITTTEEYKSSVSPARLFKALVSDSHILIPKLVPQSVKSIDFIKGDGGVGSIKQTTFPEGSHLKLLKHKIDELDASKFHCKYTLIEGDILGDVLEKVVYEVNFEPSGTGCVCKTSSHYHTKPGVEIKEEEIKTGKDTASPTDMYKLVEEYLIANPDVCA</sequence>
<comment type="similarity">
    <text evidence="1">Belongs to the BetVI family.</text>
</comment>
<dbReference type="InterPro" id="IPR023393">
    <property type="entry name" value="START-like_dom_sf"/>
</dbReference>
<dbReference type="PANTHER" id="PTHR31213">
    <property type="entry name" value="OS08G0374000 PROTEIN-RELATED"/>
    <property type="match status" value="1"/>
</dbReference>
<evidence type="ECO:0000313" key="4">
    <source>
        <dbReference type="Proteomes" id="UP001642360"/>
    </source>
</evidence>
<keyword evidence="4" id="KW-1185">Reference proteome</keyword>
<protein>
    <recommendedName>
        <fullName evidence="2">Bet v I/Major latex protein domain-containing protein</fullName>
    </recommendedName>
</protein>
<evidence type="ECO:0000259" key="2">
    <source>
        <dbReference type="SMART" id="SM01037"/>
    </source>
</evidence>
<dbReference type="PRINTS" id="PR00634">
    <property type="entry name" value="BETALLERGEN"/>
</dbReference>
<dbReference type="InterPro" id="IPR024949">
    <property type="entry name" value="Bet_v_I_allergen"/>
</dbReference>
<dbReference type="SMART" id="SM01037">
    <property type="entry name" value="Bet_v_1"/>
    <property type="match status" value="1"/>
</dbReference>
<dbReference type="SUPFAM" id="SSF55961">
    <property type="entry name" value="Bet v1-like"/>
    <property type="match status" value="1"/>
</dbReference>
<reference evidence="3 4" key="1">
    <citation type="submission" date="2024-02" db="EMBL/GenBank/DDBJ databases">
        <authorList>
            <person name="Vignale AGUSTIN F."/>
            <person name="Sosa J E."/>
            <person name="Modenutti C."/>
        </authorList>
    </citation>
    <scope>NUCLEOTIDE SEQUENCE [LARGE SCALE GENOMIC DNA]</scope>
</reference>
<proteinExistence type="inferred from homology"/>
<organism evidence="3 4">
    <name type="scientific">Ilex paraguariensis</name>
    <name type="common">yerba mate</name>
    <dbReference type="NCBI Taxonomy" id="185542"/>
    <lineage>
        <taxon>Eukaryota</taxon>
        <taxon>Viridiplantae</taxon>
        <taxon>Streptophyta</taxon>
        <taxon>Embryophyta</taxon>
        <taxon>Tracheophyta</taxon>
        <taxon>Spermatophyta</taxon>
        <taxon>Magnoliopsida</taxon>
        <taxon>eudicotyledons</taxon>
        <taxon>Gunneridae</taxon>
        <taxon>Pentapetalae</taxon>
        <taxon>asterids</taxon>
        <taxon>campanulids</taxon>
        <taxon>Aquifoliales</taxon>
        <taxon>Aquifoliaceae</taxon>
        <taxon>Ilex</taxon>
    </lineage>
</organism>
<dbReference type="Proteomes" id="UP001642360">
    <property type="component" value="Unassembled WGS sequence"/>
</dbReference>
<comment type="caution">
    <text evidence="3">The sequence shown here is derived from an EMBL/GenBank/DDBJ whole genome shotgun (WGS) entry which is preliminary data.</text>
</comment>
<dbReference type="InterPro" id="IPR050279">
    <property type="entry name" value="Plant_def-hormone_signal"/>
</dbReference>
<dbReference type="AlphaFoldDB" id="A0ABC8QUL4"/>
<dbReference type="CDD" id="cd07816">
    <property type="entry name" value="Bet_v1-like"/>
    <property type="match status" value="1"/>
</dbReference>